<name>A0A2M9ZBS4_9LEPT</name>
<reference evidence="1 2" key="1">
    <citation type="submission" date="2017-07" db="EMBL/GenBank/DDBJ databases">
        <title>Leptospira spp. isolated from tropical soils.</title>
        <authorList>
            <person name="Thibeaux R."/>
            <person name="Iraola G."/>
            <person name="Ferres I."/>
            <person name="Bierque E."/>
            <person name="Girault D."/>
            <person name="Soupe-Gilbert M.-E."/>
            <person name="Picardeau M."/>
            <person name="Goarant C."/>
        </authorList>
    </citation>
    <scope>NUCLEOTIDE SEQUENCE [LARGE SCALE GENOMIC DNA]</scope>
    <source>
        <strain evidence="1 2">FH2-C-A2</strain>
    </source>
</reference>
<comment type="caution">
    <text evidence="1">The sequence shown here is derived from an EMBL/GenBank/DDBJ whole genome shotgun (WGS) entry which is preliminary data.</text>
</comment>
<sequence length="94" mass="10242">MISVSSTGNPEDIKTWFSAEKSGISSGTYSVDGSKIVFSTEISGYATELGIPSAAVKYQGYILGEELVIDTHSEINGFRSYGQRYKFIPLNFSD</sequence>
<dbReference type="Proteomes" id="UP000231912">
    <property type="component" value="Unassembled WGS sequence"/>
</dbReference>
<gene>
    <name evidence="1" type="ORF">CH371_09695</name>
</gene>
<evidence type="ECO:0000313" key="2">
    <source>
        <dbReference type="Proteomes" id="UP000231912"/>
    </source>
</evidence>
<dbReference type="EMBL" id="NPDT01000003">
    <property type="protein sequence ID" value="PJZ65814.1"/>
    <property type="molecule type" value="Genomic_DNA"/>
</dbReference>
<dbReference type="AlphaFoldDB" id="A0A2M9ZBS4"/>
<evidence type="ECO:0000313" key="1">
    <source>
        <dbReference type="EMBL" id="PJZ65814.1"/>
    </source>
</evidence>
<accession>A0A2M9ZBS4</accession>
<proteinExistence type="predicted"/>
<organism evidence="1 2">
    <name type="scientific">Leptospira wolffii</name>
    <dbReference type="NCBI Taxonomy" id="409998"/>
    <lineage>
        <taxon>Bacteria</taxon>
        <taxon>Pseudomonadati</taxon>
        <taxon>Spirochaetota</taxon>
        <taxon>Spirochaetia</taxon>
        <taxon>Leptospirales</taxon>
        <taxon>Leptospiraceae</taxon>
        <taxon>Leptospira</taxon>
    </lineage>
</organism>
<protein>
    <submittedName>
        <fullName evidence="1">Uncharacterized protein</fullName>
    </submittedName>
</protein>